<dbReference type="Proteomes" id="UP001168338">
    <property type="component" value="Unassembled WGS sequence"/>
</dbReference>
<organism evidence="2 3">
    <name type="scientific">Methanoculleus frigidifontis</name>
    <dbReference type="NCBI Taxonomy" id="2584085"/>
    <lineage>
        <taxon>Archaea</taxon>
        <taxon>Methanobacteriati</taxon>
        <taxon>Methanobacteriota</taxon>
        <taxon>Stenosarchaea group</taxon>
        <taxon>Methanomicrobia</taxon>
        <taxon>Methanomicrobiales</taxon>
        <taxon>Methanomicrobiaceae</taxon>
        <taxon>Methanoculleus</taxon>
    </lineage>
</organism>
<keyword evidence="1" id="KW-0472">Membrane</keyword>
<reference evidence="2" key="1">
    <citation type="submission" date="2019-05" db="EMBL/GenBank/DDBJ databases">
        <title>Methanoculleus sp. FWC-SCC1, a methanogenic archaeon isolated from deep marine cold seep.</title>
        <authorList>
            <person name="Chen Y.-W."/>
            <person name="Chen S.-C."/>
            <person name="Teng N.-H."/>
            <person name="Lai M.-C."/>
        </authorList>
    </citation>
    <scope>NUCLEOTIDE SEQUENCE</scope>
    <source>
        <strain evidence="2">FWC-SCC1</strain>
    </source>
</reference>
<name>A0ABT8M827_9EURY</name>
<evidence type="ECO:0000256" key="1">
    <source>
        <dbReference type="SAM" id="Phobius"/>
    </source>
</evidence>
<feature type="transmembrane region" description="Helical" evidence="1">
    <location>
        <begin position="59"/>
        <end position="79"/>
    </location>
</feature>
<keyword evidence="3" id="KW-1185">Reference proteome</keyword>
<proteinExistence type="predicted"/>
<gene>
    <name evidence="2" type="ORF">FGU65_04135</name>
</gene>
<evidence type="ECO:0000313" key="2">
    <source>
        <dbReference type="EMBL" id="MDN7024086.1"/>
    </source>
</evidence>
<keyword evidence="1" id="KW-0812">Transmembrane</keyword>
<protein>
    <submittedName>
        <fullName evidence="2">Uncharacterized protein</fullName>
    </submittedName>
</protein>
<comment type="caution">
    <text evidence="2">The sequence shown here is derived from an EMBL/GenBank/DDBJ whole genome shotgun (WGS) entry which is preliminary data.</text>
</comment>
<sequence>MPEEKTTREMVYEISRDVKWICTTLQRMEKTHEDFEARLRGLEGWRQTKTGEERRTCRIGAGAGGLVGGVVAVLVRVLGGW</sequence>
<keyword evidence="1" id="KW-1133">Transmembrane helix</keyword>
<accession>A0ABT8M827</accession>
<dbReference type="EMBL" id="VCYH01000002">
    <property type="protein sequence ID" value="MDN7024086.1"/>
    <property type="molecule type" value="Genomic_DNA"/>
</dbReference>
<dbReference type="RefSeq" id="WP_301663173.1">
    <property type="nucleotide sequence ID" value="NZ_VCYH01000002.1"/>
</dbReference>
<evidence type="ECO:0000313" key="3">
    <source>
        <dbReference type="Proteomes" id="UP001168338"/>
    </source>
</evidence>